<accession>A0A0F8XUZ5</accession>
<evidence type="ECO:0000313" key="1">
    <source>
        <dbReference type="EMBL" id="KKK72798.1"/>
    </source>
</evidence>
<reference evidence="1" key="1">
    <citation type="journal article" date="2015" name="Nature">
        <title>Complex archaea that bridge the gap between prokaryotes and eukaryotes.</title>
        <authorList>
            <person name="Spang A."/>
            <person name="Saw J.H."/>
            <person name="Jorgensen S.L."/>
            <person name="Zaremba-Niedzwiedzka K."/>
            <person name="Martijn J."/>
            <person name="Lind A.E."/>
            <person name="van Eijk R."/>
            <person name="Schleper C."/>
            <person name="Guy L."/>
            <person name="Ettema T.J."/>
        </authorList>
    </citation>
    <scope>NUCLEOTIDE SEQUENCE</scope>
</reference>
<comment type="caution">
    <text evidence="1">The sequence shown here is derived from an EMBL/GenBank/DDBJ whole genome shotgun (WGS) entry which is preliminary data.</text>
</comment>
<dbReference type="AlphaFoldDB" id="A0A0F8XUZ5"/>
<dbReference type="EMBL" id="LAZR01057079">
    <property type="protein sequence ID" value="KKK72798.1"/>
    <property type="molecule type" value="Genomic_DNA"/>
</dbReference>
<protein>
    <submittedName>
        <fullName evidence="1">Uncharacterized protein</fullName>
    </submittedName>
</protein>
<gene>
    <name evidence="1" type="ORF">LCGC14_2900300</name>
</gene>
<organism evidence="1">
    <name type="scientific">marine sediment metagenome</name>
    <dbReference type="NCBI Taxonomy" id="412755"/>
    <lineage>
        <taxon>unclassified sequences</taxon>
        <taxon>metagenomes</taxon>
        <taxon>ecological metagenomes</taxon>
    </lineage>
</organism>
<name>A0A0F8XUZ5_9ZZZZ</name>
<sequence>MDVIFDLKEITARQMGAFLKAISDNDMEAMAETLTIIVTECPAAWGSPGDVDTFANLSFYGEFQDVINAFTEESKKYTS</sequence>
<proteinExistence type="predicted"/>